<dbReference type="FunFam" id="3.30.70.270:FF:000001">
    <property type="entry name" value="Diguanylate cyclase domain protein"/>
    <property type="match status" value="1"/>
</dbReference>
<feature type="transmembrane region" description="Helical" evidence="2">
    <location>
        <begin position="46"/>
        <end position="73"/>
    </location>
</feature>
<dbReference type="SMART" id="SM00052">
    <property type="entry name" value="EAL"/>
    <property type="match status" value="1"/>
</dbReference>
<dbReference type="AlphaFoldDB" id="A0A246WXG4"/>
<gene>
    <name evidence="6" type="ORF">CEJ42_05030</name>
</gene>
<feature type="domain" description="EAL" evidence="3">
    <location>
        <begin position="437"/>
        <end position="691"/>
    </location>
</feature>
<evidence type="ECO:0000256" key="1">
    <source>
        <dbReference type="ARBA" id="ARBA00051114"/>
    </source>
</evidence>
<feature type="transmembrane region" description="Helical" evidence="2">
    <location>
        <begin position="110"/>
        <end position="131"/>
    </location>
</feature>
<dbReference type="GO" id="GO:0071732">
    <property type="term" value="P:cellular response to nitric oxide"/>
    <property type="evidence" value="ECO:0007669"/>
    <property type="project" value="UniProtKB-ARBA"/>
</dbReference>
<dbReference type="Pfam" id="PF03707">
    <property type="entry name" value="MHYT"/>
    <property type="match status" value="3"/>
</dbReference>
<dbReference type="PROSITE" id="PS50883">
    <property type="entry name" value="EAL"/>
    <property type="match status" value="1"/>
</dbReference>
<dbReference type="PANTHER" id="PTHR44757">
    <property type="entry name" value="DIGUANYLATE CYCLASE DGCP"/>
    <property type="match status" value="1"/>
</dbReference>
<evidence type="ECO:0000259" key="4">
    <source>
        <dbReference type="PROSITE" id="PS50887"/>
    </source>
</evidence>
<sequence>MLSATYDSLLVVVSLLVAILASYTALDMAERINTTSNLHSMAARFWLAGGAVAMGIGIWSMHFIGMLAFRLPIMLGYDAWITALSLAIAIAVSGYALWTVSRPELPLRRLLKSALFMGIGIAGMHYTGMAAMRMNPGIDYDPLLFLASVAIAIVASAAALWIAFRLRKNTPHVKAARAGASVVMGVAIVGMHYTGMAAANFRTGAICMAAREGVSPGWLAILIVVVTLAVLTIALLTSVLDARLESRTAKLARSLAEANEELTQMVLHDHLTKLPNRTLLEDRLTQSINKASRSNSHFALMFMDLDGFKAINDSLGHHIGDRLLVEVAERLTGSMRAHDTVARLGGDEFVILVDLVKPDDAMPVAEKLVEVVNQPFMVDKHELRVSASVGIAIYPEDGSTRHDLVINADAAMYHTKRSGRNGYNFFEPSMNANAHNQLQWLQDLRVALERKQFRLVYQPKFRSPDGPVMGAEALLRWQHPVHGIVGPDEFIALAERSGLIIPIGAWVLDEACRQMQEWIKLGYSDWKIAVNLSALQFADPHLLDVVTAALEKHQLPAGCLTLEVTESTAMHDTAASMQTLQKIADLGVDISIDDFGTGYSSLLYLKRLPANELKIDRGFVRDLSDGTEDAAIVSAIVALGRTLNLRIVAEGVETEMQQDFLTSVGCDALQGYLMGRPMPPEQFLQAIRPLQEAARQA</sequence>
<feature type="transmembrane region" description="Helical" evidence="2">
    <location>
        <begin position="218"/>
        <end position="240"/>
    </location>
</feature>
<feature type="domain" description="MHYT" evidence="5">
    <location>
        <begin position="6"/>
        <end position="202"/>
    </location>
</feature>
<reference evidence="6 7" key="1">
    <citation type="submission" date="2017-06" db="EMBL/GenBank/DDBJ databases">
        <title>Herbaspirillum phytohormonus sp. nov., isolated from the root nodule of Robinia pseudoacacia in lead-zinc mine.</title>
        <authorList>
            <person name="Fan M."/>
            <person name="Lin Y."/>
        </authorList>
    </citation>
    <scope>NUCLEOTIDE SEQUENCE [LARGE SCALE GENOMIC DNA]</scope>
    <source>
        <strain evidence="6 7">HZ10</strain>
    </source>
</reference>
<dbReference type="InterPro" id="IPR005330">
    <property type="entry name" value="MHYT_dom"/>
</dbReference>
<dbReference type="Gene3D" id="3.20.20.450">
    <property type="entry name" value="EAL domain"/>
    <property type="match status" value="1"/>
</dbReference>
<dbReference type="EMBL" id="NJGU01000001">
    <property type="protein sequence ID" value="OWY31401.1"/>
    <property type="molecule type" value="Genomic_DNA"/>
</dbReference>
<dbReference type="Gene3D" id="3.30.70.270">
    <property type="match status" value="1"/>
</dbReference>
<dbReference type="InterPro" id="IPR001633">
    <property type="entry name" value="EAL_dom"/>
</dbReference>
<keyword evidence="2" id="KW-0812">Transmembrane</keyword>
<dbReference type="Proteomes" id="UP000197596">
    <property type="component" value="Unassembled WGS sequence"/>
</dbReference>
<dbReference type="InterPro" id="IPR052155">
    <property type="entry name" value="Biofilm_reg_signaling"/>
</dbReference>
<evidence type="ECO:0000313" key="6">
    <source>
        <dbReference type="EMBL" id="OWY31401.1"/>
    </source>
</evidence>
<dbReference type="SUPFAM" id="SSF55073">
    <property type="entry name" value="Nucleotide cyclase"/>
    <property type="match status" value="1"/>
</dbReference>
<feature type="domain" description="GGDEF" evidence="4">
    <location>
        <begin position="296"/>
        <end position="428"/>
    </location>
</feature>
<dbReference type="FunFam" id="3.20.20.450:FF:000001">
    <property type="entry name" value="Cyclic di-GMP phosphodiesterase yahA"/>
    <property type="match status" value="1"/>
</dbReference>
<comment type="caution">
    <text evidence="6">The sequence shown here is derived from an EMBL/GenBank/DDBJ whole genome shotgun (WGS) entry which is preliminary data.</text>
</comment>
<dbReference type="InterPro" id="IPR000160">
    <property type="entry name" value="GGDEF_dom"/>
</dbReference>
<dbReference type="Pfam" id="PF00563">
    <property type="entry name" value="EAL"/>
    <property type="match status" value="1"/>
</dbReference>
<dbReference type="CDD" id="cd01949">
    <property type="entry name" value="GGDEF"/>
    <property type="match status" value="1"/>
</dbReference>
<dbReference type="PROSITE" id="PS50924">
    <property type="entry name" value="MHYT"/>
    <property type="match status" value="1"/>
</dbReference>
<feature type="transmembrane region" description="Helical" evidence="2">
    <location>
        <begin position="6"/>
        <end position="26"/>
    </location>
</feature>
<organism evidence="6 7">
    <name type="scientific">Herbaspirillum robiniae</name>
    <dbReference type="NCBI Taxonomy" id="2014887"/>
    <lineage>
        <taxon>Bacteria</taxon>
        <taxon>Pseudomonadati</taxon>
        <taxon>Pseudomonadota</taxon>
        <taxon>Betaproteobacteria</taxon>
        <taxon>Burkholderiales</taxon>
        <taxon>Oxalobacteraceae</taxon>
        <taxon>Herbaspirillum</taxon>
    </lineage>
</organism>
<dbReference type="InterPro" id="IPR035919">
    <property type="entry name" value="EAL_sf"/>
</dbReference>
<accession>A0A246WXG4</accession>
<feature type="transmembrane region" description="Helical" evidence="2">
    <location>
        <begin position="143"/>
        <end position="164"/>
    </location>
</feature>
<dbReference type="GO" id="GO:0071111">
    <property type="term" value="F:cyclic-guanylate-specific phosphodiesterase activity"/>
    <property type="evidence" value="ECO:0007669"/>
    <property type="project" value="UniProtKB-EC"/>
</dbReference>
<feature type="transmembrane region" description="Helical" evidence="2">
    <location>
        <begin position="176"/>
        <end position="198"/>
    </location>
</feature>
<comment type="catalytic activity">
    <reaction evidence="1">
        <text>3',3'-c-di-GMP + H2O = 5'-phosphoguanylyl(3'-&gt;5')guanosine + H(+)</text>
        <dbReference type="Rhea" id="RHEA:24902"/>
        <dbReference type="ChEBI" id="CHEBI:15377"/>
        <dbReference type="ChEBI" id="CHEBI:15378"/>
        <dbReference type="ChEBI" id="CHEBI:58754"/>
        <dbReference type="ChEBI" id="CHEBI:58805"/>
        <dbReference type="EC" id="3.1.4.52"/>
    </reaction>
    <physiologicalReaction direction="left-to-right" evidence="1">
        <dbReference type="Rhea" id="RHEA:24903"/>
    </physiologicalReaction>
</comment>
<dbReference type="PROSITE" id="PS50887">
    <property type="entry name" value="GGDEF"/>
    <property type="match status" value="1"/>
</dbReference>
<evidence type="ECO:0000256" key="2">
    <source>
        <dbReference type="PROSITE-ProRule" id="PRU00244"/>
    </source>
</evidence>
<protein>
    <recommendedName>
        <fullName evidence="8">Bifunctional diguanylate cyclase/phosphodiesterase</fullName>
    </recommendedName>
</protein>
<dbReference type="SUPFAM" id="SSF141868">
    <property type="entry name" value="EAL domain-like"/>
    <property type="match status" value="1"/>
</dbReference>
<name>A0A246WXG4_9BURK</name>
<keyword evidence="2" id="KW-1133">Transmembrane helix</keyword>
<dbReference type="Pfam" id="PF00990">
    <property type="entry name" value="GGDEF"/>
    <property type="match status" value="1"/>
</dbReference>
<feature type="transmembrane region" description="Helical" evidence="2">
    <location>
        <begin position="79"/>
        <end position="98"/>
    </location>
</feature>
<evidence type="ECO:0008006" key="8">
    <source>
        <dbReference type="Google" id="ProtNLM"/>
    </source>
</evidence>
<dbReference type="GO" id="GO:0016020">
    <property type="term" value="C:membrane"/>
    <property type="evidence" value="ECO:0007669"/>
    <property type="project" value="UniProtKB-UniRule"/>
</dbReference>
<dbReference type="PANTHER" id="PTHR44757:SF2">
    <property type="entry name" value="BIOFILM ARCHITECTURE MAINTENANCE PROTEIN MBAA"/>
    <property type="match status" value="1"/>
</dbReference>
<dbReference type="NCBIfam" id="TIGR00254">
    <property type="entry name" value="GGDEF"/>
    <property type="match status" value="1"/>
</dbReference>
<dbReference type="SMART" id="SM00267">
    <property type="entry name" value="GGDEF"/>
    <property type="match status" value="1"/>
</dbReference>
<keyword evidence="2" id="KW-0472">Membrane</keyword>
<dbReference type="RefSeq" id="WP_088750170.1">
    <property type="nucleotide sequence ID" value="NZ_NJGU01000001.1"/>
</dbReference>
<evidence type="ECO:0000259" key="3">
    <source>
        <dbReference type="PROSITE" id="PS50883"/>
    </source>
</evidence>
<evidence type="ECO:0000313" key="7">
    <source>
        <dbReference type="Proteomes" id="UP000197596"/>
    </source>
</evidence>
<dbReference type="InterPro" id="IPR043128">
    <property type="entry name" value="Rev_trsase/Diguanyl_cyclase"/>
</dbReference>
<dbReference type="CDD" id="cd01948">
    <property type="entry name" value="EAL"/>
    <property type="match status" value="1"/>
</dbReference>
<evidence type="ECO:0000259" key="5">
    <source>
        <dbReference type="PROSITE" id="PS50924"/>
    </source>
</evidence>
<proteinExistence type="predicted"/>
<dbReference type="InterPro" id="IPR029787">
    <property type="entry name" value="Nucleotide_cyclase"/>
</dbReference>